<name>W9KX92_FUSOX</name>
<evidence type="ECO:0000313" key="1">
    <source>
        <dbReference type="EMBL" id="EWZ49066.1"/>
    </source>
</evidence>
<reference evidence="1" key="1">
    <citation type="submission" date="2011-06" db="EMBL/GenBank/DDBJ databases">
        <title>The Genome Sequence of Fusarium oxysporum Fo47.</title>
        <authorList>
            <consortium name="The Broad Institute Genome Sequencing Platform"/>
            <person name="Ma L.-J."/>
            <person name="Gale L.R."/>
            <person name="Schwartz D.C."/>
            <person name="Zhou S."/>
            <person name="Corby-Kistler H."/>
            <person name="Young S.K."/>
            <person name="Zeng Q."/>
            <person name="Gargeya S."/>
            <person name="Fitzgerald M."/>
            <person name="Haas B."/>
            <person name="Abouelleil A."/>
            <person name="Alvarado L."/>
            <person name="Arachchi H.M."/>
            <person name="Berlin A."/>
            <person name="Brown A."/>
            <person name="Chapman S.B."/>
            <person name="Chen Z."/>
            <person name="Dunbar C."/>
            <person name="Freedman E."/>
            <person name="Gearin G."/>
            <person name="Gellesch M."/>
            <person name="Goldberg J."/>
            <person name="Griggs A."/>
            <person name="Gujja S."/>
            <person name="Heiman D."/>
            <person name="Howarth C."/>
            <person name="Larson L."/>
            <person name="Lui A."/>
            <person name="MacDonald P.J.P."/>
            <person name="Mehta T."/>
            <person name="Montmayeur A."/>
            <person name="Murphy C."/>
            <person name="Neiman D."/>
            <person name="Pearson M."/>
            <person name="Priest M."/>
            <person name="Roberts A."/>
            <person name="Saif S."/>
            <person name="Shea T."/>
            <person name="Shenoy N."/>
            <person name="Sisk P."/>
            <person name="Stolte C."/>
            <person name="Sykes S."/>
            <person name="Wortman J."/>
            <person name="Nusbaum C."/>
            <person name="Birren B."/>
        </authorList>
    </citation>
    <scope>NUCLEOTIDE SEQUENCE [LARGE SCALE GENOMIC DNA]</scope>
    <source>
        <strain evidence="1">Fo47</strain>
    </source>
</reference>
<protein>
    <submittedName>
        <fullName evidence="1">Uncharacterized protein</fullName>
    </submittedName>
</protein>
<dbReference type="Proteomes" id="UP000030766">
    <property type="component" value="Unassembled WGS sequence"/>
</dbReference>
<proteinExistence type="predicted"/>
<accession>W9KX92</accession>
<dbReference type="VEuPathDB" id="FungiDB:FOZG_00036"/>
<dbReference type="HOGENOM" id="CLU_3191408_0_0_1"/>
<dbReference type="AlphaFoldDB" id="W9KX92"/>
<dbReference type="EMBL" id="JH717896">
    <property type="protein sequence ID" value="EWZ49066.1"/>
    <property type="molecule type" value="Genomic_DNA"/>
</dbReference>
<organism evidence="1">
    <name type="scientific">Fusarium oxysporum Fo47</name>
    <dbReference type="NCBI Taxonomy" id="660027"/>
    <lineage>
        <taxon>Eukaryota</taxon>
        <taxon>Fungi</taxon>
        <taxon>Dikarya</taxon>
        <taxon>Ascomycota</taxon>
        <taxon>Pezizomycotina</taxon>
        <taxon>Sordariomycetes</taxon>
        <taxon>Hypocreomycetidae</taxon>
        <taxon>Hypocreales</taxon>
        <taxon>Nectriaceae</taxon>
        <taxon>Fusarium</taxon>
        <taxon>Fusarium oxysporum species complex</taxon>
    </lineage>
</organism>
<sequence>MDFLFIQQRMLHDGYVVEIIPQKRDWYEKSVSAECHRRSRLEKLWT</sequence>
<gene>
    <name evidence="1" type="ORF">FOZG_00036</name>
</gene>
<reference evidence="1" key="2">
    <citation type="submission" date="2012-06" db="EMBL/GenBank/DDBJ databases">
        <title>Annotation of the Genome Sequence of Fusarium oxysporum Fo47.</title>
        <authorList>
            <consortium name="The Broad Institute Genomics Platform"/>
            <person name="Ma L.-J."/>
            <person name="Corby-Kistler H."/>
            <person name="Broz K."/>
            <person name="Gale L.R."/>
            <person name="Jonkers W."/>
            <person name="O'Donnell K."/>
            <person name="Ploetz R."/>
            <person name="Steinberg C."/>
            <person name="Schwartz D.C."/>
            <person name="VanEtten H."/>
            <person name="Zhou S."/>
            <person name="Young S.K."/>
            <person name="Zeng Q."/>
            <person name="Gargeya S."/>
            <person name="Fitzgerald M."/>
            <person name="Abouelleil A."/>
            <person name="Alvarado L."/>
            <person name="Chapman S.B."/>
            <person name="Gainer-Dewar J."/>
            <person name="Goldberg J."/>
            <person name="Griggs A."/>
            <person name="Gujja S."/>
            <person name="Hansen M."/>
            <person name="Howarth C."/>
            <person name="Imamovic A."/>
            <person name="Ireland A."/>
            <person name="Larimer J."/>
            <person name="McCowan C."/>
            <person name="Murphy C."/>
            <person name="Pearson M."/>
            <person name="Poon T.W."/>
            <person name="Priest M."/>
            <person name="Roberts A."/>
            <person name="Saif S."/>
            <person name="Shea T."/>
            <person name="Sykes S."/>
            <person name="Wortman J."/>
            <person name="Nusbaum C."/>
            <person name="Birren B."/>
        </authorList>
    </citation>
    <scope>NUCLEOTIDE SEQUENCE</scope>
    <source>
        <strain evidence="1">Fo47</strain>
    </source>
</reference>